<accession>A0A3N4HME3</accession>
<evidence type="ECO:0000313" key="3">
    <source>
        <dbReference type="Proteomes" id="UP000275078"/>
    </source>
</evidence>
<keyword evidence="3" id="KW-1185">Reference proteome</keyword>
<evidence type="ECO:0000256" key="1">
    <source>
        <dbReference type="SAM" id="MobiDB-lite"/>
    </source>
</evidence>
<organism evidence="2 3">
    <name type="scientific">Ascobolus immersus RN42</name>
    <dbReference type="NCBI Taxonomy" id="1160509"/>
    <lineage>
        <taxon>Eukaryota</taxon>
        <taxon>Fungi</taxon>
        <taxon>Dikarya</taxon>
        <taxon>Ascomycota</taxon>
        <taxon>Pezizomycotina</taxon>
        <taxon>Pezizomycetes</taxon>
        <taxon>Pezizales</taxon>
        <taxon>Ascobolaceae</taxon>
        <taxon>Ascobolus</taxon>
    </lineage>
</organism>
<dbReference type="Proteomes" id="UP000275078">
    <property type="component" value="Unassembled WGS sequence"/>
</dbReference>
<feature type="region of interest" description="Disordered" evidence="1">
    <location>
        <begin position="238"/>
        <end position="264"/>
    </location>
</feature>
<feature type="compositionally biased region" description="Polar residues" evidence="1">
    <location>
        <begin position="289"/>
        <end position="307"/>
    </location>
</feature>
<evidence type="ECO:0000313" key="2">
    <source>
        <dbReference type="EMBL" id="RPA70834.1"/>
    </source>
</evidence>
<feature type="region of interest" description="Disordered" evidence="1">
    <location>
        <begin position="286"/>
        <end position="339"/>
    </location>
</feature>
<name>A0A3N4HME3_ASCIM</name>
<gene>
    <name evidence="2" type="ORF">BJ508DRAFT_316169</name>
</gene>
<sequence>MAAGTSSITGSFVSYIYGTFEIGSRIDKHPYLKVFHSEVLATSALLPGVIADEDPPSLINCPTKTVMEPSINSAAICCGTFGDYGCKEGIKITLNSIAEYPGALDDEEYMSNLPQVMPTNIITVGQIIPAIKDSTAIRPPEGWKSIDISTAFYDVDQRSKISFCIRWYFDSSKRWENYHMPQPGAIVSLNGTFLRRVKSESESGSLLAVLASNIDVILWGSTTSNANAAVSNQVTPKSSLRRGLRAGSSALKRRRLGVATTPSSLSSTAYDVGMMQNALPIVQEEDASQVGQATDASASSQLEQNDQGELLHDGSPSQSGGLGGKRQRKRGKKSEDVEV</sequence>
<reference evidence="2 3" key="1">
    <citation type="journal article" date="2018" name="Nat. Ecol. Evol.">
        <title>Pezizomycetes genomes reveal the molecular basis of ectomycorrhizal truffle lifestyle.</title>
        <authorList>
            <person name="Murat C."/>
            <person name="Payen T."/>
            <person name="Noel B."/>
            <person name="Kuo A."/>
            <person name="Morin E."/>
            <person name="Chen J."/>
            <person name="Kohler A."/>
            <person name="Krizsan K."/>
            <person name="Balestrini R."/>
            <person name="Da Silva C."/>
            <person name="Montanini B."/>
            <person name="Hainaut M."/>
            <person name="Levati E."/>
            <person name="Barry K.W."/>
            <person name="Belfiori B."/>
            <person name="Cichocki N."/>
            <person name="Clum A."/>
            <person name="Dockter R.B."/>
            <person name="Fauchery L."/>
            <person name="Guy J."/>
            <person name="Iotti M."/>
            <person name="Le Tacon F."/>
            <person name="Lindquist E.A."/>
            <person name="Lipzen A."/>
            <person name="Malagnac F."/>
            <person name="Mello A."/>
            <person name="Molinier V."/>
            <person name="Miyauchi S."/>
            <person name="Poulain J."/>
            <person name="Riccioni C."/>
            <person name="Rubini A."/>
            <person name="Sitrit Y."/>
            <person name="Splivallo R."/>
            <person name="Traeger S."/>
            <person name="Wang M."/>
            <person name="Zifcakova L."/>
            <person name="Wipf D."/>
            <person name="Zambonelli A."/>
            <person name="Paolocci F."/>
            <person name="Nowrousian M."/>
            <person name="Ottonello S."/>
            <person name="Baldrian P."/>
            <person name="Spatafora J.W."/>
            <person name="Henrissat B."/>
            <person name="Nagy L.G."/>
            <person name="Aury J.M."/>
            <person name="Wincker P."/>
            <person name="Grigoriev I.V."/>
            <person name="Bonfante P."/>
            <person name="Martin F.M."/>
        </authorList>
    </citation>
    <scope>NUCLEOTIDE SEQUENCE [LARGE SCALE GENOMIC DNA]</scope>
    <source>
        <strain evidence="2 3">RN42</strain>
    </source>
</reference>
<dbReference type="AlphaFoldDB" id="A0A3N4HME3"/>
<protein>
    <submittedName>
        <fullName evidence="2">Uncharacterized protein</fullName>
    </submittedName>
</protein>
<dbReference type="EMBL" id="ML120039">
    <property type="protein sequence ID" value="RPA70834.1"/>
    <property type="molecule type" value="Genomic_DNA"/>
</dbReference>
<proteinExistence type="predicted"/>